<evidence type="ECO:0000256" key="1">
    <source>
        <dbReference type="SAM" id="MobiDB-lite"/>
    </source>
</evidence>
<evidence type="ECO:0000313" key="2">
    <source>
        <dbReference type="EMBL" id="TKW54746.1"/>
    </source>
</evidence>
<dbReference type="EMBL" id="PJEX01000124">
    <property type="protein sequence ID" value="TKW54746.1"/>
    <property type="molecule type" value="Genomic_DNA"/>
</dbReference>
<name>A0A4V6DIS5_9PEZI</name>
<reference evidence="2 3" key="1">
    <citation type="journal article" date="2019" name="PLoS ONE">
        <title>Comparative genome analysis indicates high evolutionary potential of pathogenicity genes in Colletotrichum tanaceti.</title>
        <authorList>
            <person name="Lelwala R.V."/>
            <person name="Korhonen P.K."/>
            <person name="Young N.D."/>
            <person name="Scott J.B."/>
            <person name="Ades P.A."/>
            <person name="Gasser R.B."/>
            <person name="Taylor P.W.J."/>
        </authorList>
    </citation>
    <scope>NUCLEOTIDE SEQUENCE [LARGE SCALE GENOMIC DNA]</scope>
    <source>
        <strain evidence="2">BRIP57314</strain>
    </source>
</reference>
<keyword evidence="3" id="KW-1185">Reference proteome</keyword>
<gene>
    <name evidence="2" type="ORF">CTA1_2924</name>
</gene>
<feature type="region of interest" description="Disordered" evidence="1">
    <location>
        <begin position="39"/>
        <end position="58"/>
    </location>
</feature>
<dbReference type="Proteomes" id="UP000310108">
    <property type="component" value="Unassembled WGS sequence"/>
</dbReference>
<accession>A0A4V6DIS5</accession>
<organism evidence="2 3">
    <name type="scientific">Colletotrichum tanaceti</name>
    <dbReference type="NCBI Taxonomy" id="1306861"/>
    <lineage>
        <taxon>Eukaryota</taxon>
        <taxon>Fungi</taxon>
        <taxon>Dikarya</taxon>
        <taxon>Ascomycota</taxon>
        <taxon>Pezizomycotina</taxon>
        <taxon>Sordariomycetes</taxon>
        <taxon>Hypocreomycetidae</taxon>
        <taxon>Glomerellales</taxon>
        <taxon>Glomerellaceae</taxon>
        <taxon>Colletotrichum</taxon>
        <taxon>Colletotrichum destructivum species complex</taxon>
    </lineage>
</organism>
<comment type="caution">
    <text evidence="2">The sequence shown here is derived from an EMBL/GenBank/DDBJ whole genome shotgun (WGS) entry which is preliminary data.</text>
</comment>
<evidence type="ECO:0000313" key="3">
    <source>
        <dbReference type="Proteomes" id="UP000310108"/>
    </source>
</evidence>
<proteinExistence type="predicted"/>
<protein>
    <submittedName>
        <fullName evidence="2">Uncharacterized protein</fullName>
    </submittedName>
</protein>
<sequence length="70" mass="7331">MTSIVSNRLLAEHPQITSHQLGNGAQGIGRDGYTLKFGTSPSKREISSDPADGTSCPLTSLHIPGALTKL</sequence>
<dbReference type="AlphaFoldDB" id="A0A4V6DIS5"/>